<proteinExistence type="predicted"/>
<feature type="domain" description="Integrase zinc-binding" evidence="1">
    <location>
        <begin position="99"/>
        <end position="151"/>
    </location>
</feature>
<accession>A0AAD9PRA2</accession>
<dbReference type="Proteomes" id="UP001249851">
    <property type="component" value="Unassembled WGS sequence"/>
</dbReference>
<evidence type="ECO:0000313" key="2">
    <source>
        <dbReference type="EMBL" id="KAK2547575.1"/>
    </source>
</evidence>
<dbReference type="AlphaFoldDB" id="A0AAD9PRA2"/>
<reference evidence="2" key="2">
    <citation type="journal article" date="2023" name="Science">
        <title>Genomic signatures of disease resistance in endangered staghorn corals.</title>
        <authorList>
            <person name="Vollmer S.V."/>
            <person name="Selwyn J.D."/>
            <person name="Despard B.A."/>
            <person name="Roesel C.L."/>
        </authorList>
    </citation>
    <scope>NUCLEOTIDE SEQUENCE</scope>
    <source>
        <strain evidence="2">K2</strain>
    </source>
</reference>
<comment type="caution">
    <text evidence="2">The sequence shown here is derived from an EMBL/GenBank/DDBJ whole genome shotgun (WGS) entry which is preliminary data.</text>
</comment>
<dbReference type="PANTHER" id="PTHR47331">
    <property type="entry name" value="PHD-TYPE DOMAIN-CONTAINING PROTEIN"/>
    <property type="match status" value="1"/>
</dbReference>
<gene>
    <name evidence="2" type="ORF">P5673_032396</name>
</gene>
<name>A0AAD9PRA2_ACRCE</name>
<dbReference type="InterPro" id="IPR041588">
    <property type="entry name" value="Integrase_H2C2"/>
</dbReference>
<evidence type="ECO:0000259" key="1">
    <source>
        <dbReference type="Pfam" id="PF17921"/>
    </source>
</evidence>
<dbReference type="Pfam" id="PF17921">
    <property type="entry name" value="Integrase_H2C2"/>
    <property type="match status" value="1"/>
</dbReference>
<organism evidence="2 3">
    <name type="scientific">Acropora cervicornis</name>
    <name type="common">Staghorn coral</name>
    <dbReference type="NCBI Taxonomy" id="6130"/>
    <lineage>
        <taxon>Eukaryota</taxon>
        <taxon>Metazoa</taxon>
        <taxon>Cnidaria</taxon>
        <taxon>Anthozoa</taxon>
        <taxon>Hexacorallia</taxon>
        <taxon>Scleractinia</taxon>
        <taxon>Astrocoeniina</taxon>
        <taxon>Acroporidae</taxon>
        <taxon>Acropora</taxon>
    </lineage>
</organism>
<protein>
    <recommendedName>
        <fullName evidence="1">Integrase zinc-binding domain-containing protein</fullName>
    </recommendedName>
</protein>
<dbReference type="EMBL" id="JARQWQ010000177">
    <property type="protein sequence ID" value="KAK2547575.1"/>
    <property type="molecule type" value="Genomic_DNA"/>
</dbReference>
<dbReference type="Gene3D" id="1.10.340.70">
    <property type="match status" value="1"/>
</dbReference>
<keyword evidence="3" id="KW-1185">Reference proteome</keyword>
<reference evidence="2" key="1">
    <citation type="journal article" date="2023" name="G3 (Bethesda)">
        <title>Whole genome assembly and annotation of the endangered Caribbean coral Acropora cervicornis.</title>
        <authorList>
            <person name="Selwyn J.D."/>
            <person name="Vollmer S.V."/>
        </authorList>
    </citation>
    <scope>NUCLEOTIDE SEQUENCE</scope>
    <source>
        <strain evidence="2">K2</strain>
    </source>
</reference>
<sequence length="184" mass="20624">MLLQLRTKSVASTVFPAKSEEGILNLLLSDVEEAETRIVKNVQNQTFPEEWSSPNLGKSPLAKLKPFVNDGVLRVGGRFDRANLSYDAKHPMILPGKHRVTEMIILHYHFANGHVGPYQLLGETRQRFWIVNGVSSIRRVLRRCHECKCQNSIVGKQITAPLPAVRVSSDSHQLIYPFAAVGID</sequence>
<evidence type="ECO:0000313" key="3">
    <source>
        <dbReference type="Proteomes" id="UP001249851"/>
    </source>
</evidence>